<dbReference type="InterPro" id="IPR023465">
    <property type="entry name" value="Riboflavin_kinase_dom_sf"/>
</dbReference>
<evidence type="ECO:0000256" key="17">
    <source>
        <dbReference type="HAMAP-Rule" id="MF_01285"/>
    </source>
</evidence>
<evidence type="ECO:0000259" key="18">
    <source>
        <dbReference type="Pfam" id="PF01982"/>
    </source>
</evidence>
<keyword evidence="7 17" id="KW-0288">FMN</keyword>
<feature type="binding site" evidence="17">
    <location>
        <begin position="110"/>
        <end position="115"/>
    </location>
    <ligand>
        <name>CDP</name>
        <dbReference type="ChEBI" id="CHEBI:58069"/>
    </ligand>
</feature>
<feature type="binding site" evidence="17">
    <location>
        <position position="196"/>
    </location>
    <ligand>
        <name>FMN</name>
        <dbReference type="ChEBI" id="CHEBI:58210"/>
    </ligand>
</feature>
<gene>
    <name evidence="17" type="primary">ribK</name>
    <name evidence="19" type="ORF">GCM10007981_06850</name>
</gene>
<dbReference type="GO" id="GO:0000287">
    <property type="term" value="F:magnesium ion binding"/>
    <property type="evidence" value="ECO:0007669"/>
    <property type="project" value="UniProtKB-UniRule"/>
</dbReference>
<evidence type="ECO:0000256" key="1">
    <source>
        <dbReference type="ARBA" id="ARBA00003072"/>
    </source>
</evidence>
<dbReference type="GO" id="GO:0009231">
    <property type="term" value="P:riboflavin biosynthetic process"/>
    <property type="evidence" value="ECO:0007669"/>
    <property type="project" value="InterPro"/>
</dbReference>
<evidence type="ECO:0000256" key="6">
    <source>
        <dbReference type="ARBA" id="ARBA00022630"/>
    </source>
</evidence>
<reference evidence="19" key="2">
    <citation type="submission" date="2020-09" db="EMBL/GenBank/DDBJ databases">
        <authorList>
            <person name="Sun Q."/>
            <person name="Ohkuma M."/>
        </authorList>
    </citation>
    <scope>NUCLEOTIDE SEQUENCE</scope>
    <source>
        <strain evidence="19">JCM 10088</strain>
    </source>
</reference>
<comment type="caution">
    <text evidence="19">The sequence shown here is derived from an EMBL/GenBank/DDBJ whole genome shotgun (WGS) entry which is preliminary data.</text>
</comment>
<evidence type="ECO:0000313" key="19">
    <source>
        <dbReference type="EMBL" id="GGP20108.1"/>
    </source>
</evidence>
<evidence type="ECO:0000256" key="9">
    <source>
        <dbReference type="ARBA" id="ARBA00022723"/>
    </source>
</evidence>
<dbReference type="EMBL" id="BMNL01000002">
    <property type="protein sequence ID" value="GGP20108.1"/>
    <property type="molecule type" value="Genomic_DNA"/>
</dbReference>
<dbReference type="InterPro" id="IPR036388">
    <property type="entry name" value="WH-like_DNA-bd_sf"/>
</dbReference>
<dbReference type="SUPFAM" id="SSF82114">
    <property type="entry name" value="Riboflavin kinase-like"/>
    <property type="match status" value="1"/>
</dbReference>
<evidence type="ECO:0000256" key="5">
    <source>
        <dbReference type="ARBA" id="ARBA00017394"/>
    </source>
</evidence>
<dbReference type="HAMAP" id="MF_01285">
    <property type="entry name" value="Riboflavin_kinase"/>
    <property type="match status" value="1"/>
</dbReference>
<dbReference type="GO" id="GO:0000166">
    <property type="term" value="F:nucleotide binding"/>
    <property type="evidence" value="ECO:0007669"/>
    <property type="project" value="UniProtKB-UniRule"/>
</dbReference>
<evidence type="ECO:0000256" key="7">
    <source>
        <dbReference type="ARBA" id="ARBA00022643"/>
    </source>
</evidence>
<comment type="similarity">
    <text evidence="3 17">Belongs to the archaeal riboflavin kinase family.</text>
</comment>
<evidence type="ECO:0000256" key="8">
    <source>
        <dbReference type="ARBA" id="ARBA00022679"/>
    </source>
</evidence>
<feature type="domain" description="Riboflavin kinase" evidence="18">
    <location>
        <begin position="107"/>
        <end position="227"/>
    </location>
</feature>
<evidence type="ECO:0000256" key="15">
    <source>
        <dbReference type="ARBA" id="ARBA00033116"/>
    </source>
</evidence>
<evidence type="ECO:0000256" key="13">
    <source>
        <dbReference type="ARBA" id="ARBA00029789"/>
    </source>
</evidence>
<dbReference type="PANTHER" id="PTHR40706">
    <property type="entry name" value="RIBOFLAVIN KINASE"/>
    <property type="match status" value="1"/>
</dbReference>
<accession>A0A830GVP1</accession>
<organism evidence="19 20">
    <name type="scientific">Thermocladium modestius</name>
    <dbReference type="NCBI Taxonomy" id="62609"/>
    <lineage>
        <taxon>Archaea</taxon>
        <taxon>Thermoproteota</taxon>
        <taxon>Thermoprotei</taxon>
        <taxon>Thermoproteales</taxon>
        <taxon>Thermoproteaceae</taxon>
        <taxon>Thermocladium</taxon>
    </lineage>
</organism>
<keyword evidence="12 17" id="KW-0460">Magnesium</keyword>
<dbReference type="Gene3D" id="1.10.10.10">
    <property type="entry name" value="Winged helix-like DNA-binding domain superfamily/Winged helix DNA-binding domain"/>
    <property type="match status" value="1"/>
</dbReference>
<dbReference type="RefSeq" id="WP_188596059.1">
    <property type="nucleotide sequence ID" value="NZ_BMNL01000002.1"/>
</dbReference>
<evidence type="ECO:0000256" key="12">
    <source>
        <dbReference type="ARBA" id="ARBA00022842"/>
    </source>
</evidence>
<evidence type="ECO:0000256" key="16">
    <source>
        <dbReference type="ARBA" id="ARBA00047857"/>
    </source>
</evidence>
<feature type="binding site" evidence="17">
    <location>
        <position position="204"/>
    </location>
    <ligand>
        <name>FMN</name>
        <dbReference type="ChEBI" id="CHEBI:58210"/>
    </ligand>
</feature>
<dbReference type="InterPro" id="IPR023470">
    <property type="entry name" value="Riboflavin_kinase_archaeal"/>
</dbReference>
<keyword evidence="8 17" id="KW-0808">Transferase</keyword>
<protein>
    <recommendedName>
        <fullName evidence="5 17">Riboflavin kinase</fullName>
        <shortName evidence="17">RFK</shortName>
        <ecNumber evidence="4 17">2.7.1.161</ecNumber>
    </recommendedName>
    <alternativeName>
        <fullName evidence="14 17">CTP-dependent riboflavin kinase</fullName>
    </alternativeName>
    <alternativeName>
        <fullName evidence="15 17">CTP:riboflavin 5'-phosphotransferase</fullName>
    </alternativeName>
    <alternativeName>
        <fullName evidence="13 17">Flavokinase</fullName>
    </alternativeName>
</protein>
<sequence length="229" mass="25614">MADASIRVEYKDLRKIPYLLVLVINGVNDMEPKQINITRMAGQLGTTPQNLSKMLRRLERDGIIARPPGDRIEVKLTPKGSELLKQVIAIVSNYLGQSITLTVRGRVVSGLGEGKFYMSLEGYRRQFIEKLGINPYPGTLNVKLNNEYLRERLYLERLPGIVIEGFSNGSRSYGAVKCFRCSIEGLPCAMLIIERTHHGPDVVEIVAEKNLRETLGLTDGSEVEITVNI</sequence>
<dbReference type="UniPathway" id="UPA00276">
    <property type="reaction ID" value="UER00929"/>
</dbReference>
<evidence type="ECO:0000256" key="14">
    <source>
        <dbReference type="ARBA" id="ARBA00030544"/>
    </source>
</evidence>
<keyword evidence="20" id="KW-1185">Reference proteome</keyword>
<dbReference type="EC" id="2.7.1.161" evidence="4 17"/>
<dbReference type="GO" id="GO:0003677">
    <property type="term" value="F:DNA binding"/>
    <property type="evidence" value="ECO:0007669"/>
    <property type="project" value="InterPro"/>
</dbReference>
<dbReference type="InterPro" id="IPR023602">
    <property type="entry name" value="Riboflavin_kinase_CTP-dep"/>
</dbReference>
<comment type="pathway">
    <text evidence="2 17">Cofactor biosynthesis; FMN biosynthesis; FMN from riboflavin (CTP route): step 1/1.</text>
</comment>
<dbReference type="PANTHER" id="PTHR40706:SF1">
    <property type="entry name" value="RIBOFLAVIN KINASE"/>
    <property type="match status" value="1"/>
</dbReference>
<dbReference type="Gene3D" id="2.40.30.30">
    <property type="entry name" value="Riboflavin kinase-like"/>
    <property type="match status" value="1"/>
</dbReference>
<comment type="cofactor">
    <cofactor evidence="17">
        <name>Mg(2+)</name>
        <dbReference type="ChEBI" id="CHEBI:18420"/>
    </cofactor>
    <text evidence="17">Binds 1 Mg(2+) ion per subunit.</text>
</comment>
<dbReference type="Pfam" id="PF01982">
    <property type="entry name" value="CTP-dep_RFKase"/>
    <property type="match status" value="1"/>
</dbReference>
<keyword evidence="10 17" id="KW-0547">Nucleotide-binding</keyword>
<name>A0A830GVP1_9CREN</name>
<keyword evidence="11 17" id="KW-0418">Kinase</keyword>
<keyword evidence="6 17" id="KW-0285">Flavoprotein</keyword>
<keyword evidence="9 17" id="KW-0479">Metal-binding</keyword>
<dbReference type="InterPro" id="IPR036390">
    <property type="entry name" value="WH_DNA-bd_sf"/>
</dbReference>
<comment type="function">
    <text evidence="1 17">Catalyzes the CTP-dependent phosphorylation of riboflavin (vitamin B2) to form flavin mononucleotide (FMN).</text>
</comment>
<evidence type="ECO:0000313" key="20">
    <source>
        <dbReference type="Proteomes" id="UP000610960"/>
    </source>
</evidence>
<dbReference type="GO" id="GO:0008531">
    <property type="term" value="F:riboflavin kinase activity"/>
    <property type="evidence" value="ECO:0007669"/>
    <property type="project" value="InterPro"/>
</dbReference>
<dbReference type="OrthoDB" id="30955at2157"/>
<reference evidence="19" key="1">
    <citation type="journal article" date="2014" name="Int. J. Syst. Evol. Microbiol.">
        <title>Complete genome sequence of Corynebacterium casei LMG S-19264T (=DSM 44701T), isolated from a smear-ripened cheese.</title>
        <authorList>
            <consortium name="US DOE Joint Genome Institute (JGI-PGF)"/>
            <person name="Walter F."/>
            <person name="Albersmeier A."/>
            <person name="Kalinowski J."/>
            <person name="Ruckert C."/>
        </authorList>
    </citation>
    <scope>NUCLEOTIDE SEQUENCE</scope>
    <source>
        <strain evidence="19">JCM 10088</strain>
    </source>
</reference>
<dbReference type="AlphaFoldDB" id="A0A830GVP1"/>
<dbReference type="Proteomes" id="UP000610960">
    <property type="component" value="Unassembled WGS sequence"/>
</dbReference>
<evidence type="ECO:0000256" key="11">
    <source>
        <dbReference type="ARBA" id="ARBA00022777"/>
    </source>
</evidence>
<evidence type="ECO:0000256" key="10">
    <source>
        <dbReference type="ARBA" id="ARBA00022741"/>
    </source>
</evidence>
<comment type="caution">
    <text evidence="17">Lacks conserved residue(s) required for the propagation of feature annotation.</text>
</comment>
<dbReference type="GO" id="GO:0009398">
    <property type="term" value="P:FMN biosynthetic process"/>
    <property type="evidence" value="ECO:0007669"/>
    <property type="project" value="UniProtKB-UniRule"/>
</dbReference>
<feature type="binding site" evidence="17">
    <location>
        <position position="139"/>
    </location>
    <ligand>
        <name>Mg(2+)</name>
        <dbReference type="ChEBI" id="CHEBI:18420"/>
    </ligand>
</feature>
<dbReference type="SUPFAM" id="SSF46785">
    <property type="entry name" value="Winged helix' DNA-binding domain"/>
    <property type="match status" value="1"/>
</dbReference>
<evidence type="ECO:0000256" key="4">
    <source>
        <dbReference type="ARBA" id="ARBA00011987"/>
    </source>
</evidence>
<dbReference type="InterPro" id="IPR039063">
    <property type="entry name" value="RibK_CTP-dep"/>
</dbReference>
<feature type="binding site" evidence="17">
    <location>
        <position position="141"/>
    </location>
    <ligand>
        <name>Mg(2+)</name>
        <dbReference type="ChEBI" id="CHEBI:18420"/>
    </ligand>
</feature>
<comment type="catalytic activity">
    <reaction evidence="16 17">
        <text>riboflavin + CTP = CDP + FMN + H(+)</text>
        <dbReference type="Rhea" id="RHEA:25021"/>
        <dbReference type="ChEBI" id="CHEBI:15378"/>
        <dbReference type="ChEBI" id="CHEBI:37563"/>
        <dbReference type="ChEBI" id="CHEBI:57986"/>
        <dbReference type="ChEBI" id="CHEBI:58069"/>
        <dbReference type="ChEBI" id="CHEBI:58210"/>
        <dbReference type="EC" id="2.7.1.161"/>
    </reaction>
</comment>
<feature type="binding site" evidence="17">
    <location>
        <begin position="209"/>
        <end position="212"/>
    </location>
    <ligand>
        <name>CDP</name>
        <dbReference type="ChEBI" id="CHEBI:58069"/>
    </ligand>
</feature>
<dbReference type="GO" id="GO:0006355">
    <property type="term" value="P:regulation of DNA-templated transcription"/>
    <property type="evidence" value="ECO:0007669"/>
    <property type="project" value="InterPro"/>
</dbReference>
<evidence type="ECO:0000256" key="3">
    <source>
        <dbReference type="ARBA" id="ARBA00006428"/>
    </source>
</evidence>
<evidence type="ECO:0000256" key="2">
    <source>
        <dbReference type="ARBA" id="ARBA00005219"/>
    </source>
</evidence>
<proteinExistence type="inferred from homology"/>